<sequence>MNSGRPDPRGGSATGQDPIDVSVVASDRAPALSAVTRISSDRPGAIAPGMGGTLETPTP</sequence>
<name>I4F0J9_MODI5</name>
<gene>
    <name evidence="2" type="ordered locus">MODMU_3755</name>
</gene>
<evidence type="ECO:0000313" key="3">
    <source>
        <dbReference type="Proteomes" id="UP000006461"/>
    </source>
</evidence>
<protein>
    <submittedName>
        <fullName evidence="2">Uncharacterized protein</fullName>
    </submittedName>
</protein>
<dbReference type="Proteomes" id="UP000006461">
    <property type="component" value="Chromosome"/>
</dbReference>
<dbReference type="STRING" id="477641.MODMU_3755"/>
<evidence type="ECO:0000313" key="2">
    <source>
        <dbReference type="EMBL" id="CCH89162.1"/>
    </source>
</evidence>
<dbReference type="KEGG" id="mmar:MODMU_3755"/>
<feature type="region of interest" description="Disordered" evidence="1">
    <location>
        <begin position="34"/>
        <end position="59"/>
    </location>
</feature>
<keyword evidence="3" id="KW-1185">Reference proteome</keyword>
<proteinExistence type="predicted"/>
<dbReference type="AlphaFoldDB" id="I4F0J9"/>
<organism evidence="2 3">
    <name type="scientific">Modestobacter italicus (strain DSM 44449 / CECT 9708 / BC 501)</name>
    <dbReference type="NCBI Taxonomy" id="2732864"/>
    <lineage>
        <taxon>Bacteria</taxon>
        <taxon>Bacillati</taxon>
        <taxon>Actinomycetota</taxon>
        <taxon>Actinomycetes</taxon>
        <taxon>Geodermatophilales</taxon>
        <taxon>Geodermatophilaceae</taxon>
        <taxon>Modestobacter</taxon>
    </lineage>
</organism>
<feature type="region of interest" description="Disordered" evidence="1">
    <location>
        <begin position="1"/>
        <end position="20"/>
    </location>
</feature>
<dbReference type="EMBL" id="FO203431">
    <property type="protein sequence ID" value="CCH89162.1"/>
    <property type="molecule type" value="Genomic_DNA"/>
</dbReference>
<dbReference type="HOGENOM" id="CLU_2955512_0_0_11"/>
<evidence type="ECO:0000256" key="1">
    <source>
        <dbReference type="SAM" id="MobiDB-lite"/>
    </source>
</evidence>
<accession>I4F0J9</accession>
<reference evidence="2 3" key="1">
    <citation type="journal article" date="2012" name="J. Bacteriol.">
        <title>Genome Sequence of Radiation-Resistant Modestobacter marinus Strain BC501, a Representative Actinobacterium That Thrives on Calcareous Stone Surfaces.</title>
        <authorList>
            <person name="Normand P."/>
            <person name="Gury J."/>
            <person name="Pujic P."/>
            <person name="Chouaia B."/>
            <person name="Crotti E."/>
            <person name="Brusetti L."/>
            <person name="Daffonchio D."/>
            <person name="Vacherie B."/>
            <person name="Barbe V."/>
            <person name="Medigue C."/>
            <person name="Calteau A."/>
            <person name="Ghodhbane-Gtari F."/>
            <person name="Essoussi I."/>
            <person name="Nouioui I."/>
            <person name="Abbassi-Ghozzi I."/>
            <person name="Gtari M."/>
        </authorList>
    </citation>
    <scope>NUCLEOTIDE SEQUENCE [LARGE SCALE GENOMIC DNA]</scope>
    <source>
        <strain evidence="3">BC 501</strain>
    </source>
</reference>